<evidence type="ECO:0000313" key="1">
    <source>
        <dbReference type="EMBL" id="CDW41010.1"/>
    </source>
</evidence>
<protein>
    <submittedName>
        <fullName evidence="1">Uncharacterized protein</fullName>
    </submittedName>
</protein>
<dbReference type="EMBL" id="HACA01023649">
    <property type="protein sequence ID" value="CDW41010.1"/>
    <property type="molecule type" value="Transcribed_RNA"/>
</dbReference>
<name>A0A0K2USI7_LEPSM</name>
<accession>A0A0K2USI7</accession>
<organism evidence="1">
    <name type="scientific">Lepeophtheirus salmonis</name>
    <name type="common">Salmon louse</name>
    <name type="synonym">Caligus salmonis</name>
    <dbReference type="NCBI Taxonomy" id="72036"/>
    <lineage>
        <taxon>Eukaryota</taxon>
        <taxon>Metazoa</taxon>
        <taxon>Ecdysozoa</taxon>
        <taxon>Arthropoda</taxon>
        <taxon>Crustacea</taxon>
        <taxon>Multicrustacea</taxon>
        <taxon>Hexanauplia</taxon>
        <taxon>Copepoda</taxon>
        <taxon>Siphonostomatoida</taxon>
        <taxon>Caligidae</taxon>
        <taxon>Lepeophtheirus</taxon>
    </lineage>
</organism>
<dbReference type="AlphaFoldDB" id="A0A0K2USI7"/>
<sequence>MVTREIKPFISGSILGFLYDYFDNGVFRVNLKKTLG</sequence>
<reference evidence="1" key="1">
    <citation type="submission" date="2014-05" db="EMBL/GenBank/DDBJ databases">
        <authorList>
            <person name="Chronopoulou M."/>
        </authorList>
    </citation>
    <scope>NUCLEOTIDE SEQUENCE</scope>
    <source>
        <tissue evidence="1">Whole organism</tissue>
    </source>
</reference>
<proteinExistence type="predicted"/>